<reference evidence="5 6" key="1">
    <citation type="submission" date="2017-02" db="EMBL/GenBank/DDBJ databases">
        <title>Arcobacter caeni sp. nov, a new Arcobacter species isolated from reclaimed water.</title>
        <authorList>
            <person name="Figueras M.J."/>
            <person name="Perez-Cataluna A."/>
            <person name="Salas-Masso N."/>
        </authorList>
    </citation>
    <scope>NUCLEOTIDE SEQUENCE [LARGE SCALE GENOMIC DNA]</scope>
    <source>
        <strain evidence="5 6">RW17-10</strain>
    </source>
</reference>
<dbReference type="Gene3D" id="3.40.50.2300">
    <property type="match status" value="1"/>
</dbReference>
<organism evidence="5 6">
    <name type="scientific">Arcobacter caeni</name>
    <dbReference type="NCBI Taxonomy" id="1912877"/>
    <lineage>
        <taxon>Bacteria</taxon>
        <taxon>Pseudomonadati</taxon>
        <taxon>Campylobacterota</taxon>
        <taxon>Epsilonproteobacteria</taxon>
        <taxon>Campylobacterales</taxon>
        <taxon>Arcobacteraceae</taxon>
        <taxon>Arcobacter</taxon>
    </lineage>
</organism>
<feature type="domain" description="Response regulatory" evidence="3">
    <location>
        <begin position="10"/>
        <end position="127"/>
    </location>
</feature>
<dbReference type="SMART" id="SM00471">
    <property type="entry name" value="HDc"/>
    <property type="match status" value="1"/>
</dbReference>
<dbReference type="SMART" id="SM00448">
    <property type="entry name" value="REC"/>
    <property type="match status" value="1"/>
</dbReference>
<feature type="domain" description="HD-GYP" evidence="4">
    <location>
        <begin position="154"/>
        <end position="365"/>
    </location>
</feature>
<dbReference type="InterPro" id="IPR037522">
    <property type="entry name" value="HD_GYP_dom"/>
</dbReference>
<sequence>MQENEIHKQTILVIDDTPDNLFLVSNLLKDLYTVKVANSGVKALKYLLSGTILPDLILLDIMMPILSGYDVIKQIKENPILKDIPIIFLTAKSSIEDEKIGFELGVVDYIIKPISPPILLARVKTQLENKRAADFLKDKNQFLENEIEKRTNELITIQNVTIFAMASLAETRDNETGNHIRRTRTYVRALALKLQNHPRFKDFLTDEMINTLYKSAPLHDIGKIGIPDYILLKKGVLTADEFEIMKTHTTLGKQAIEHAEEQLGYEVSFLKIAKEIAYLHHEKYDGTGYPLGLKGDEIPISARLMSVADVYDALISKRVYKEKIEHKIAVEIMKEGCGTHFDTDILNAFLDLESEFEQIAKSFIDNSTKAEI</sequence>
<keyword evidence="2" id="KW-0175">Coiled coil</keyword>
<evidence type="ECO:0000313" key="6">
    <source>
        <dbReference type="Proteomes" id="UP000251135"/>
    </source>
</evidence>
<dbReference type="OrthoDB" id="9781223at2"/>
<dbReference type="InterPro" id="IPR003607">
    <property type="entry name" value="HD/PDEase_dom"/>
</dbReference>
<dbReference type="PANTHER" id="PTHR45228:SF5">
    <property type="entry name" value="CYCLIC DI-GMP PHOSPHODIESTERASE VC_1348-RELATED"/>
    <property type="match status" value="1"/>
</dbReference>
<dbReference type="RefSeq" id="WP_108558472.1">
    <property type="nucleotide sequence ID" value="NZ_MUXE01000004.1"/>
</dbReference>
<gene>
    <name evidence="5" type="ORF">B0174_04550</name>
</gene>
<dbReference type="Proteomes" id="UP000251135">
    <property type="component" value="Unassembled WGS sequence"/>
</dbReference>
<dbReference type="Pfam" id="PF13487">
    <property type="entry name" value="HD_5"/>
    <property type="match status" value="1"/>
</dbReference>
<dbReference type="InterPro" id="IPR052020">
    <property type="entry name" value="Cyclic_di-GMP/3'3'-cGAMP_PDE"/>
</dbReference>
<dbReference type="PROSITE" id="PS51832">
    <property type="entry name" value="HD_GYP"/>
    <property type="match status" value="1"/>
</dbReference>
<name>A0A363D3E3_9BACT</name>
<accession>A0A363D3E3</accession>
<dbReference type="Gene3D" id="1.10.3210.10">
    <property type="entry name" value="Hypothetical protein af1432"/>
    <property type="match status" value="1"/>
</dbReference>
<dbReference type="GO" id="GO:0000160">
    <property type="term" value="P:phosphorelay signal transduction system"/>
    <property type="evidence" value="ECO:0007669"/>
    <property type="project" value="InterPro"/>
</dbReference>
<proteinExistence type="predicted"/>
<keyword evidence="6" id="KW-1185">Reference proteome</keyword>
<keyword evidence="1" id="KW-0597">Phosphoprotein</keyword>
<dbReference type="InterPro" id="IPR001789">
    <property type="entry name" value="Sig_transdc_resp-reg_receiver"/>
</dbReference>
<evidence type="ECO:0000259" key="4">
    <source>
        <dbReference type="PROSITE" id="PS51832"/>
    </source>
</evidence>
<dbReference type="EMBL" id="MUXE01000004">
    <property type="protein sequence ID" value="PUE65597.1"/>
    <property type="molecule type" value="Genomic_DNA"/>
</dbReference>
<dbReference type="SUPFAM" id="SSF109604">
    <property type="entry name" value="HD-domain/PDEase-like"/>
    <property type="match status" value="1"/>
</dbReference>
<feature type="coiled-coil region" evidence="2">
    <location>
        <begin position="133"/>
        <end position="160"/>
    </location>
</feature>
<protein>
    <submittedName>
        <fullName evidence="5">Two-component system response regulator</fullName>
    </submittedName>
</protein>
<dbReference type="CDD" id="cd00077">
    <property type="entry name" value="HDc"/>
    <property type="match status" value="1"/>
</dbReference>
<dbReference type="PROSITE" id="PS50110">
    <property type="entry name" value="RESPONSE_REGULATORY"/>
    <property type="match status" value="1"/>
</dbReference>
<dbReference type="SUPFAM" id="SSF52172">
    <property type="entry name" value="CheY-like"/>
    <property type="match status" value="1"/>
</dbReference>
<evidence type="ECO:0000259" key="3">
    <source>
        <dbReference type="PROSITE" id="PS50110"/>
    </source>
</evidence>
<dbReference type="Pfam" id="PF00072">
    <property type="entry name" value="Response_reg"/>
    <property type="match status" value="1"/>
</dbReference>
<feature type="modified residue" description="4-aspartylphosphate" evidence="1">
    <location>
        <position position="60"/>
    </location>
</feature>
<comment type="caution">
    <text evidence="5">The sequence shown here is derived from an EMBL/GenBank/DDBJ whole genome shotgun (WGS) entry which is preliminary data.</text>
</comment>
<dbReference type="AlphaFoldDB" id="A0A363D3E3"/>
<evidence type="ECO:0000256" key="2">
    <source>
        <dbReference type="SAM" id="Coils"/>
    </source>
</evidence>
<evidence type="ECO:0000256" key="1">
    <source>
        <dbReference type="PROSITE-ProRule" id="PRU00169"/>
    </source>
</evidence>
<dbReference type="InterPro" id="IPR011006">
    <property type="entry name" value="CheY-like_superfamily"/>
</dbReference>
<evidence type="ECO:0000313" key="5">
    <source>
        <dbReference type="EMBL" id="PUE65597.1"/>
    </source>
</evidence>
<dbReference type="PANTHER" id="PTHR45228">
    <property type="entry name" value="CYCLIC DI-GMP PHOSPHODIESTERASE TM_0186-RELATED"/>
    <property type="match status" value="1"/>
</dbReference>